<dbReference type="eggNOG" id="COG0469">
    <property type="taxonomic scope" value="Bacteria"/>
</dbReference>
<evidence type="ECO:0000256" key="12">
    <source>
        <dbReference type="ARBA" id="ARBA00023317"/>
    </source>
</evidence>
<keyword evidence="5 14" id="KW-0808">Transferase</keyword>
<dbReference type="GO" id="GO:0000287">
    <property type="term" value="F:magnesium ion binding"/>
    <property type="evidence" value="ECO:0007669"/>
    <property type="project" value="UniProtKB-UniRule"/>
</dbReference>
<dbReference type="SUPFAM" id="SSF51621">
    <property type="entry name" value="Phosphoenolpyruvate/pyruvate domain"/>
    <property type="match status" value="1"/>
</dbReference>
<proteinExistence type="inferred from homology"/>
<keyword evidence="11 14" id="KW-0324">Glycolysis</keyword>
<evidence type="ECO:0000256" key="7">
    <source>
        <dbReference type="ARBA" id="ARBA00022741"/>
    </source>
</evidence>
<evidence type="ECO:0000256" key="4">
    <source>
        <dbReference type="ARBA" id="ARBA00012142"/>
    </source>
</evidence>
<keyword evidence="9" id="KW-0067">ATP-binding</keyword>
<dbReference type="GO" id="GO:0005524">
    <property type="term" value="F:ATP binding"/>
    <property type="evidence" value="ECO:0007669"/>
    <property type="project" value="UniProtKB-KW"/>
</dbReference>
<gene>
    <name evidence="17" type="ORF">BJB45_11320</name>
</gene>
<evidence type="ECO:0000256" key="5">
    <source>
        <dbReference type="ARBA" id="ARBA00022679"/>
    </source>
</evidence>
<dbReference type="Pfam" id="PF02887">
    <property type="entry name" value="PK_C"/>
    <property type="match status" value="1"/>
</dbReference>
<feature type="domain" description="Pyruvate kinase barrel" evidence="15">
    <location>
        <begin position="55"/>
        <end position="381"/>
    </location>
</feature>
<dbReference type="AlphaFoldDB" id="W1N857"/>
<evidence type="ECO:0000259" key="15">
    <source>
        <dbReference type="Pfam" id="PF00224"/>
    </source>
</evidence>
<name>W1N857_9GAMM</name>
<keyword evidence="12 17" id="KW-0670">Pyruvate</keyword>
<dbReference type="Proteomes" id="UP000019113">
    <property type="component" value="Unassembled WGS sequence"/>
</dbReference>
<dbReference type="SUPFAM" id="SSF52935">
    <property type="entry name" value="PK C-terminal domain-like"/>
    <property type="match status" value="1"/>
</dbReference>
<evidence type="ECO:0000313" key="18">
    <source>
        <dbReference type="Proteomes" id="UP000019113"/>
    </source>
</evidence>
<comment type="cofactor">
    <cofactor evidence="1">
        <name>K(+)</name>
        <dbReference type="ChEBI" id="CHEBI:29103"/>
    </cofactor>
</comment>
<keyword evidence="8 14" id="KW-0418">Kinase</keyword>
<organism evidence="17 18">
    <name type="scientific">Halomonas huangheensis</name>
    <dbReference type="NCBI Taxonomy" id="1178482"/>
    <lineage>
        <taxon>Bacteria</taxon>
        <taxon>Pseudomonadati</taxon>
        <taxon>Pseudomonadota</taxon>
        <taxon>Gammaproteobacteria</taxon>
        <taxon>Oceanospirillales</taxon>
        <taxon>Halomonadaceae</taxon>
        <taxon>Halomonas</taxon>
    </lineage>
</organism>
<evidence type="ECO:0000259" key="16">
    <source>
        <dbReference type="Pfam" id="PF02887"/>
    </source>
</evidence>
<evidence type="ECO:0000256" key="9">
    <source>
        <dbReference type="ARBA" id="ARBA00022840"/>
    </source>
</evidence>
<dbReference type="EMBL" id="AVBC01000020">
    <property type="protein sequence ID" value="ERL51747.1"/>
    <property type="molecule type" value="Genomic_DNA"/>
</dbReference>
<keyword evidence="6" id="KW-0479">Metal-binding</keyword>
<dbReference type="InterPro" id="IPR018209">
    <property type="entry name" value="Pyrv_Knase_AS"/>
</dbReference>
<comment type="catalytic activity">
    <reaction evidence="14">
        <text>pyruvate + ATP = phosphoenolpyruvate + ADP + H(+)</text>
        <dbReference type="Rhea" id="RHEA:18157"/>
        <dbReference type="ChEBI" id="CHEBI:15361"/>
        <dbReference type="ChEBI" id="CHEBI:15378"/>
        <dbReference type="ChEBI" id="CHEBI:30616"/>
        <dbReference type="ChEBI" id="CHEBI:58702"/>
        <dbReference type="ChEBI" id="CHEBI:456216"/>
        <dbReference type="EC" id="2.7.1.40"/>
    </reaction>
</comment>
<evidence type="ECO:0000256" key="3">
    <source>
        <dbReference type="ARBA" id="ARBA00008663"/>
    </source>
</evidence>
<dbReference type="Gene3D" id="2.40.33.10">
    <property type="entry name" value="PK beta-barrel domain-like"/>
    <property type="match status" value="1"/>
</dbReference>
<dbReference type="GO" id="GO:0004743">
    <property type="term" value="F:pyruvate kinase activity"/>
    <property type="evidence" value="ECO:0007669"/>
    <property type="project" value="UniProtKB-UniRule"/>
</dbReference>
<dbReference type="InterPro" id="IPR001697">
    <property type="entry name" value="Pyr_Knase"/>
</dbReference>
<evidence type="ECO:0000313" key="17">
    <source>
        <dbReference type="EMBL" id="ERL51747.1"/>
    </source>
</evidence>
<dbReference type="UniPathway" id="UPA00109">
    <property type="reaction ID" value="UER00188"/>
</dbReference>
<dbReference type="InterPro" id="IPR040442">
    <property type="entry name" value="Pyrv_kinase-like_dom_sf"/>
</dbReference>
<evidence type="ECO:0000256" key="11">
    <source>
        <dbReference type="ARBA" id="ARBA00023152"/>
    </source>
</evidence>
<keyword evidence="18" id="KW-1185">Reference proteome</keyword>
<accession>W1N857</accession>
<keyword evidence="10 14" id="KW-0460">Magnesium</keyword>
<comment type="similarity">
    <text evidence="3 14">Belongs to the pyruvate kinase family.</text>
</comment>
<dbReference type="PANTHER" id="PTHR11817">
    <property type="entry name" value="PYRUVATE KINASE"/>
    <property type="match status" value="1"/>
</dbReference>
<evidence type="ECO:0000256" key="14">
    <source>
        <dbReference type="RuleBase" id="RU000504"/>
    </source>
</evidence>
<reference evidence="17 18" key="1">
    <citation type="submission" date="2013-08" db="EMBL/GenBank/DDBJ databases">
        <title>draft genome of Halomonas huanghegensis, strain BJGMM-B45T.</title>
        <authorList>
            <person name="Miao C."/>
            <person name="Wan Y."/>
            <person name="Jin W."/>
        </authorList>
    </citation>
    <scope>NUCLEOTIDE SEQUENCE [LARGE SCALE GENOMIC DNA]</scope>
    <source>
        <strain evidence="17 18">BJGMM-B45</strain>
    </source>
</reference>
<dbReference type="PROSITE" id="PS00110">
    <property type="entry name" value="PYRUVATE_KINASE"/>
    <property type="match status" value="1"/>
</dbReference>
<dbReference type="FunFam" id="2.40.33.10:FF:000001">
    <property type="entry name" value="Pyruvate kinase"/>
    <property type="match status" value="1"/>
</dbReference>
<protein>
    <recommendedName>
        <fullName evidence="4 13">Pyruvate kinase</fullName>
        <ecNumber evidence="4 13">2.7.1.40</ecNumber>
    </recommendedName>
</protein>
<dbReference type="PRINTS" id="PR01050">
    <property type="entry name" value="PYRUVTKNASE"/>
</dbReference>
<dbReference type="GO" id="GO:0016301">
    <property type="term" value="F:kinase activity"/>
    <property type="evidence" value="ECO:0007669"/>
    <property type="project" value="UniProtKB-KW"/>
</dbReference>
<comment type="pathway">
    <text evidence="2 14">Carbohydrate degradation; glycolysis; pyruvate from D-glyceraldehyde 3-phosphate: step 5/5.</text>
</comment>
<evidence type="ECO:0000256" key="13">
    <source>
        <dbReference type="NCBIfam" id="TIGR01064"/>
    </source>
</evidence>
<comment type="caution">
    <text evidence="17">The sequence shown here is derived from an EMBL/GenBank/DDBJ whole genome shotgun (WGS) entry which is preliminary data.</text>
</comment>
<evidence type="ECO:0000256" key="10">
    <source>
        <dbReference type="ARBA" id="ARBA00022842"/>
    </source>
</evidence>
<dbReference type="InterPro" id="IPR015813">
    <property type="entry name" value="Pyrv/PenolPyrv_kinase-like_dom"/>
</dbReference>
<evidence type="ECO:0000256" key="1">
    <source>
        <dbReference type="ARBA" id="ARBA00001958"/>
    </source>
</evidence>
<dbReference type="PATRIC" id="fig|1178482.3.peg.1426"/>
<dbReference type="STRING" id="1178482.AR456_15735"/>
<evidence type="ECO:0000256" key="6">
    <source>
        <dbReference type="ARBA" id="ARBA00022723"/>
    </source>
</evidence>
<dbReference type="InterPro" id="IPR036918">
    <property type="entry name" value="Pyrv_Knase_C_sf"/>
</dbReference>
<dbReference type="Pfam" id="PF00224">
    <property type="entry name" value="PK"/>
    <property type="match status" value="1"/>
</dbReference>
<dbReference type="InterPro" id="IPR015793">
    <property type="entry name" value="Pyrv_Knase_brl"/>
</dbReference>
<feature type="domain" description="Pyruvate kinase C-terminal" evidence="16">
    <location>
        <begin position="413"/>
        <end position="528"/>
    </location>
</feature>
<dbReference type="SUPFAM" id="SSF50800">
    <property type="entry name" value="PK beta-barrel domain-like"/>
    <property type="match status" value="1"/>
</dbReference>
<evidence type="ECO:0000256" key="2">
    <source>
        <dbReference type="ARBA" id="ARBA00004997"/>
    </source>
</evidence>
<dbReference type="InterPro" id="IPR011037">
    <property type="entry name" value="Pyrv_Knase-like_insert_dom_sf"/>
</dbReference>
<dbReference type="NCBIfam" id="TIGR01064">
    <property type="entry name" value="pyruv_kin"/>
    <property type="match status" value="1"/>
</dbReference>
<sequence>MHLIRIAMTPIIGVSIPGRGGRSRAVHQGFPEVIFEPPSRTTIEDSMSRLPHPPIRRTKIVATLGPASDREGVLEKMINAGVDVVRLNFSHGSADDHRRRLSEVREIADRLGRSVAALGDLQGPKIRIARFSESAVHLKEGDAFVIDVSLDKEAGDATRVGCDYRELADDVTAGDRLLLDDGRVVLDVDRVAGAEIHTRVVVGGKLSNNKGINKQGGGLSAPALTDKDKQDLKTAMDIGVDYLAVSFPRTAEDMLEARRLLGEAGKEIGLVAKLERAEAVANDETLDGIIEASEAVMVARGDLGVEIGDEKLIGTQKRIIKHARSHNRAVITATQMMESMIESPLPTRAEVFDVANAVLDATDAVMLSAETAAGDFPVETVEAMNRVCLGAERERIAQESGHRIHEGFERIDETIALSAMYAANHLSGMAAIACMTSTGYTPLIASRIRSGLPIIGLAHNPVAQRRMALYRGVISLPFDTSGMSAEELNDRALERVVAHGVASVGDFVILTRGDHMNAHGGTNTLKIIDVNERHVSK</sequence>
<dbReference type="InterPro" id="IPR015806">
    <property type="entry name" value="Pyrv_Knase_insert_dom_sf"/>
</dbReference>
<dbReference type="Gene3D" id="3.20.20.60">
    <property type="entry name" value="Phosphoenolpyruvate-binding domains"/>
    <property type="match status" value="1"/>
</dbReference>
<keyword evidence="7" id="KW-0547">Nucleotide-binding</keyword>
<dbReference type="GO" id="GO:0030955">
    <property type="term" value="F:potassium ion binding"/>
    <property type="evidence" value="ECO:0007669"/>
    <property type="project" value="UniProtKB-UniRule"/>
</dbReference>
<dbReference type="Gene3D" id="3.40.1380.20">
    <property type="entry name" value="Pyruvate kinase, C-terminal domain"/>
    <property type="match status" value="1"/>
</dbReference>
<dbReference type="EC" id="2.7.1.40" evidence="4 13"/>
<dbReference type="InterPro" id="IPR015795">
    <property type="entry name" value="Pyrv_Knase_C"/>
</dbReference>
<dbReference type="NCBIfam" id="NF004491">
    <property type="entry name" value="PRK05826.1"/>
    <property type="match status" value="1"/>
</dbReference>
<evidence type="ECO:0000256" key="8">
    <source>
        <dbReference type="ARBA" id="ARBA00022777"/>
    </source>
</evidence>